<feature type="region of interest" description="Disordered" evidence="1">
    <location>
        <begin position="162"/>
        <end position="196"/>
    </location>
</feature>
<dbReference type="OrthoDB" id="5871881at2759"/>
<sequence length="196" mass="21657">MDPVTSNSELFCTIMWFTMIPFILHLLCFIFTVAVGSATCHNKKKSEASTANTVSKTDKQAKVQKSAREPQKGEAPKMEGSERSDSGATLGTDNIQIQAVLAEPPGDEISADYIAHLEQILETAGNYMWGMKKHFAADEAAWRELAKRITLLQAEGYDVRAGTKEAKQRRLNSTNVSSLMEKVTKKRKRKSTSAAD</sequence>
<organism evidence="3 4">
    <name type="scientific">Ancylostoma ceylanicum</name>
    <dbReference type="NCBI Taxonomy" id="53326"/>
    <lineage>
        <taxon>Eukaryota</taxon>
        <taxon>Metazoa</taxon>
        <taxon>Ecdysozoa</taxon>
        <taxon>Nematoda</taxon>
        <taxon>Chromadorea</taxon>
        <taxon>Rhabditida</taxon>
        <taxon>Rhabditina</taxon>
        <taxon>Rhabditomorpha</taxon>
        <taxon>Strongyloidea</taxon>
        <taxon>Ancylostomatidae</taxon>
        <taxon>Ancylostomatinae</taxon>
        <taxon>Ancylostoma</taxon>
    </lineage>
</organism>
<feature type="compositionally biased region" description="Basic residues" evidence="1">
    <location>
        <begin position="184"/>
        <end position="196"/>
    </location>
</feature>
<comment type="caution">
    <text evidence="3">The sequence shown here is derived from an EMBL/GenBank/DDBJ whole genome shotgun (WGS) entry which is preliminary data.</text>
</comment>
<gene>
    <name evidence="3" type="primary">Acey_s0102.g3483</name>
    <name evidence="3" type="ORF">Y032_0102g3483</name>
</gene>
<evidence type="ECO:0000256" key="1">
    <source>
        <dbReference type="SAM" id="MobiDB-lite"/>
    </source>
</evidence>
<dbReference type="Proteomes" id="UP000024635">
    <property type="component" value="Unassembled WGS sequence"/>
</dbReference>
<name>A0A016THC0_9BILA</name>
<keyword evidence="4" id="KW-1185">Reference proteome</keyword>
<dbReference type="EMBL" id="JARK01001438">
    <property type="protein sequence ID" value="EYC02101.1"/>
    <property type="molecule type" value="Genomic_DNA"/>
</dbReference>
<reference evidence="4" key="1">
    <citation type="journal article" date="2015" name="Nat. Genet.">
        <title>The genome and transcriptome of the zoonotic hookworm Ancylostoma ceylanicum identify infection-specific gene families.</title>
        <authorList>
            <person name="Schwarz E.M."/>
            <person name="Hu Y."/>
            <person name="Antoshechkin I."/>
            <person name="Miller M.M."/>
            <person name="Sternberg P.W."/>
            <person name="Aroian R.V."/>
        </authorList>
    </citation>
    <scope>NUCLEOTIDE SEQUENCE</scope>
    <source>
        <strain evidence="4">HY135</strain>
    </source>
</reference>
<dbReference type="AlphaFoldDB" id="A0A016THC0"/>
<evidence type="ECO:0000313" key="3">
    <source>
        <dbReference type="EMBL" id="EYC02101.1"/>
    </source>
</evidence>
<keyword evidence="2" id="KW-1133">Transmembrane helix</keyword>
<feature type="transmembrane region" description="Helical" evidence="2">
    <location>
        <begin position="14"/>
        <end position="35"/>
    </location>
</feature>
<evidence type="ECO:0000313" key="4">
    <source>
        <dbReference type="Proteomes" id="UP000024635"/>
    </source>
</evidence>
<protein>
    <submittedName>
        <fullName evidence="3">Uncharacterized protein</fullName>
    </submittedName>
</protein>
<keyword evidence="2" id="KW-0472">Membrane</keyword>
<keyword evidence="2" id="KW-0812">Transmembrane</keyword>
<feature type="compositionally biased region" description="Basic and acidic residues" evidence="1">
    <location>
        <begin position="56"/>
        <end position="85"/>
    </location>
</feature>
<proteinExistence type="predicted"/>
<accession>A0A016THC0</accession>
<evidence type="ECO:0000256" key="2">
    <source>
        <dbReference type="SAM" id="Phobius"/>
    </source>
</evidence>
<feature type="region of interest" description="Disordered" evidence="1">
    <location>
        <begin position="45"/>
        <end position="89"/>
    </location>
</feature>